<feature type="compositionally biased region" description="Acidic residues" evidence="13">
    <location>
        <begin position="955"/>
        <end position="975"/>
    </location>
</feature>
<dbReference type="InterPro" id="IPR029063">
    <property type="entry name" value="SAM-dependent_MTases_sf"/>
</dbReference>
<feature type="region of interest" description="Disordered" evidence="13">
    <location>
        <begin position="955"/>
        <end position="1039"/>
    </location>
</feature>
<evidence type="ECO:0000256" key="2">
    <source>
        <dbReference type="ARBA" id="ARBA00009026"/>
    </source>
</evidence>
<evidence type="ECO:0000256" key="12">
    <source>
        <dbReference type="ARBA" id="ARBA00048418"/>
    </source>
</evidence>
<accession>A0ABM5KA33</accession>
<comment type="cofactor">
    <cofactor evidence="1">
        <name>Mg(2+)</name>
        <dbReference type="ChEBI" id="CHEBI:18420"/>
    </cofactor>
</comment>
<sequence>MIIIFHQISLLVIRYLRHRNVSKSDKNKKVLPVNNEQEDSEYSLRFRPPVYKQRYGEVFKTLIDSRWRTKINTLCDFGCAEFGIFTFLKQLNRLNNIIFVDIDEDTLLFYKSKVYPLTIEYLSRREEALNVSIFKGSVGDPDYHLLNVDVVTAIELIEHLYPDTLDAFAYNIFSYIQPKIVMVTTPNADFNVLFGWEDENKTFRHYDHKFEWTRQQFQDWSNNIILRFPDYTMYFTDIGEGPAGTEALGACSQMATFVRKDLCNESYILQKYTKLCICDNESMCQKNTGTGSVMSCKCTCSLCSPSFSWGICTYYSFSIPATDSDSFKDPSYNVYYKLLDQIEYPVDQDSRTEEEKILDEFRYRINILGHMNGRFFVEERDRSEIPIIELLYGPEGTNITEIELCTLLKSDGYEVQDCIVQEIGESEKCVIYTPILMDNCSTSSESLEPEGDFHTYILPPGSDSDWDESIKEETNNKDVKAKLGETSGLKEENHSDVLTNNVVPEESHQQLQDVKAKVAETSRLKEENHFNVVSKNSVPAESSQQEAEESQNNCEYQEETDIFDDAISSPIPSDEDNKLHLKRALDFETHSFSSVPNNVDDEKLDNFTINELDRFRDLTSTKNAIGRVLKLHQRIRKMFFKEMDPVAGPSALPPLKKRKMKIPISDSKYEPTLMDDMKSLTNCIIKNTLNVLNVDDDRSVVFANVPMHGPVFTGTPGLIPEIDETQMQYLDVDGITDSLIDVRGNSNINGIRPSKFIIENNIINFNLQLPPKPSTTSSQPIPPLASSEMSIPEFADIQEQNIHSEDNAIDQNDSDISYQCGCDEYYEDAVSEGSMTASVDQSSTEAVADPNSTIDLTVFDTDVTIPEENAPHPENSMGANYLSFDDLIVVVPILLDPLETLDLGQNTNGFPAWLLEILNTQVREENLPPTNDLEEPHFYCQGDGLGVHSSLLSVEVDEGEEASSESSDESGDYAEVDPGISTMDMSSLPEDSQGLTTDNQDSLEEETDNRIAANSLPAIPQNEVEAMDSVSTNSNIETE</sequence>
<dbReference type="Proteomes" id="UP001652700">
    <property type="component" value="Unplaced"/>
</dbReference>
<keyword evidence="15" id="KW-1185">Reference proteome</keyword>
<evidence type="ECO:0000256" key="6">
    <source>
        <dbReference type="ARBA" id="ARBA00022691"/>
    </source>
</evidence>
<evidence type="ECO:0000256" key="5">
    <source>
        <dbReference type="ARBA" id="ARBA00022679"/>
    </source>
</evidence>
<feature type="compositionally biased region" description="Polar residues" evidence="13">
    <location>
        <begin position="983"/>
        <end position="1000"/>
    </location>
</feature>
<proteinExistence type="inferred from homology"/>
<keyword evidence="8" id="KW-0460">Magnesium</keyword>
<evidence type="ECO:0000256" key="7">
    <source>
        <dbReference type="ARBA" id="ARBA00022723"/>
    </source>
</evidence>
<dbReference type="Gene3D" id="3.40.50.150">
    <property type="entry name" value="Vaccinia Virus protein VP39"/>
    <property type="match status" value="1"/>
</dbReference>
<protein>
    <recommendedName>
        <fullName evidence="3">Small RNA 2'-O-methyltransferase</fullName>
        <ecNumber evidence="11">2.1.1.386</ecNumber>
    </recommendedName>
</protein>
<dbReference type="InterPro" id="IPR026610">
    <property type="entry name" value="Hen1"/>
</dbReference>
<dbReference type="GeneID" id="114339827"/>
<dbReference type="PANTHER" id="PTHR21404:SF3">
    <property type="entry name" value="SMALL RNA 2'-O-METHYLTRANSFERASE"/>
    <property type="match status" value="1"/>
</dbReference>
<dbReference type="EnsemblMetazoa" id="XM_050651089.1">
    <property type="protein sequence ID" value="XP_050507046.1"/>
    <property type="gene ID" value="LOC114339827"/>
</dbReference>
<dbReference type="RefSeq" id="XP_050507046.1">
    <property type="nucleotide sequence ID" value="XM_050651089.1"/>
</dbReference>
<evidence type="ECO:0000313" key="15">
    <source>
        <dbReference type="Proteomes" id="UP001652700"/>
    </source>
</evidence>
<evidence type="ECO:0000256" key="11">
    <source>
        <dbReference type="ARBA" id="ARBA00035025"/>
    </source>
</evidence>
<comment type="catalytic activity">
    <reaction evidence="12">
        <text>small RNA 3'-end nucleotide + S-adenosyl-L-methionine = small RNA 3'-end 2'-O-methylnucleotide + S-adenosyl-L-homocysteine + H(+)</text>
        <dbReference type="Rhea" id="RHEA:37887"/>
        <dbReference type="Rhea" id="RHEA-COMP:10415"/>
        <dbReference type="Rhea" id="RHEA-COMP:10416"/>
        <dbReference type="ChEBI" id="CHEBI:15378"/>
        <dbReference type="ChEBI" id="CHEBI:57856"/>
        <dbReference type="ChEBI" id="CHEBI:59789"/>
        <dbReference type="ChEBI" id="CHEBI:74896"/>
        <dbReference type="ChEBI" id="CHEBI:74898"/>
        <dbReference type="EC" id="2.1.1.386"/>
    </reaction>
</comment>
<evidence type="ECO:0000256" key="8">
    <source>
        <dbReference type="ARBA" id="ARBA00022842"/>
    </source>
</evidence>
<keyword evidence="6" id="KW-0949">S-adenosyl-L-methionine</keyword>
<keyword evidence="5" id="KW-0808">Transferase</keyword>
<organism evidence="14 15">
    <name type="scientific">Diabrotica virgifera virgifera</name>
    <name type="common">western corn rootworm</name>
    <dbReference type="NCBI Taxonomy" id="50390"/>
    <lineage>
        <taxon>Eukaryota</taxon>
        <taxon>Metazoa</taxon>
        <taxon>Ecdysozoa</taxon>
        <taxon>Arthropoda</taxon>
        <taxon>Hexapoda</taxon>
        <taxon>Insecta</taxon>
        <taxon>Pterygota</taxon>
        <taxon>Neoptera</taxon>
        <taxon>Endopterygota</taxon>
        <taxon>Coleoptera</taxon>
        <taxon>Polyphaga</taxon>
        <taxon>Cucujiformia</taxon>
        <taxon>Chrysomeloidea</taxon>
        <taxon>Chrysomelidae</taxon>
        <taxon>Galerucinae</taxon>
        <taxon>Diabroticina</taxon>
        <taxon>Diabroticites</taxon>
        <taxon>Diabrotica</taxon>
    </lineage>
</organism>
<reference evidence="14" key="1">
    <citation type="submission" date="2025-05" db="UniProtKB">
        <authorList>
            <consortium name="EnsemblMetazoa"/>
        </authorList>
    </citation>
    <scope>IDENTIFICATION</scope>
</reference>
<evidence type="ECO:0000256" key="4">
    <source>
        <dbReference type="ARBA" id="ARBA00022603"/>
    </source>
</evidence>
<evidence type="ECO:0000256" key="13">
    <source>
        <dbReference type="SAM" id="MobiDB-lite"/>
    </source>
</evidence>
<dbReference type="PANTHER" id="PTHR21404">
    <property type="entry name" value="HEN1"/>
    <property type="match status" value="1"/>
</dbReference>
<dbReference type="SUPFAM" id="SSF53335">
    <property type="entry name" value="S-adenosyl-L-methionine-dependent methyltransferases"/>
    <property type="match status" value="1"/>
</dbReference>
<evidence type="ECO:0000313" key="14">
    <source>
        <dbReference type="EnsemblMetazoa" id="XP_050507046.1"/>
    </source>
</evidence>
<keyword evidence="9" id="KW-0694">RNA-binding</keyword>
<comment type="similarity">
    <text evidence="2">Belongs to the methyltransferase superfamily. HEN1 family.</text>
</comment>
<evidence type="ECO:0000256" key="10">
    <source>
        <dbReference type="ARBA" id="ARBA00023158"/>
    </source>
</evidence>
<keyword evidence="10" id="KW-0943">RNA-mediated gene silencing</keyword>
<evidence type="ECO:0000256" key="3">
    <source>
        <dbReference type="ARBA" id="ARBA00021330"/>
    </source>
</evidence>
<name>A0ABM5KA33_DIAVI</name>
<dbReference type="EC" id="2.1.1.386" evidence="11"/>
<evidence type="ECO:0000256" key="9">
    <source>
        <dbReference type="ARBA" id="ARBA00022884"/>
    </source>
</evidence>
<feature type="compositionally biased region" description="Polar residues" evidence="13">
    <location>
        <begin position="1029"/>
        <end position="1039"/>
    </location>
</feature>
<evidence type="ECO:0000256" key="1">
    <source>
        <dbReference type="ARBA" id="ARBA00001946"/>
    </source>
</evidence>
<keyword evidence="4" id="KW-0489">Methyltransferase</keyword>
<keyword evidence="7" id="KW-0479">Metal-binding</keyword>